<sequence length="135" mass="15363">MEALKNAEALPTYPSSSVNALDGRYGIRSAERGYVESHGSDIESNIWFKTPLITESHDQGWCSNRVNGNWTWFEISILENANATEPRVKDDVQLTWESHKNQLKSKAFVQLEGTLFPDDHGIFRLLEEQNVIAVR</sequence>
<dbReference type="EMBL" id="JAAQPF010001236">
    <property type="protein sequence ID" value="KAF5691377.1"/>
    <property type="molecule type" value="Genomic_DNA"/>
</dbReference>
<organism evidence="1 2">
    <name type="scientific">Fusarium globosum</name>
    <dbReference type="NCBI Taxonomy" id="78864"/>
    <lineage>
        <taxon>Eukaryota</taxon>
        <taxon>Fungi</taxon>
        <taxon>Dikarya</taxon>
        <taxon>Ascomycota</taxon>
        <taxon>Pezizomycotina</taxon>
        <taxon>Sordariomycetes</taxon>
        <taxon>Hypocreomycetidae</taxon>
        <taxon>Hypocreales</taxon>
        <taxon>Nectriaceae</taxon>
        <taxon>Fusarium</taxon>
        <taxon>Fusarium fujikuroi species complex</taxon>
    </lineage>
</organism>
<dbReference type="Proteomes" id="UP000532311">
    <property type="component" value="Unassembled WGS sequence"/>
</dbReference>
<comment type="caution">
    <text evidence="1">The sequence shown here is derived from an EMBL/GenBank/DDBJ whole genome shotgun (WGS) entry which is preliminary data.</text>
</comment>
<evidence type="ECO:0000313" key="1">
    <source>
        <dbReference type="EMBL" id="KAF5691377.1"/>
    </source>
</evidence>
<keyword evidence="1" id="KW-0418">Kinase</keyword>
<feature type="non-terminal residue" evidence="1">
    <location>
        <position position="1"/>
    </location>
</feature>
<protein>
    <submittedName>
        <fullName evidence="1">Kinase subdomain-containing protein</fullName>
    </submittedName>
</protein>
<proteinExistence type="predicted"/>
<name>A0A8H6CT47_9HYPO</name>
<evidence type="ECO:0000313" key="2">
    <source>
        <dbReference type="Proteomes" id="UP000532311"/>
    </source>
</evidence>
<keyword evidence="1" id="KW-0808">Transferase</keyword>
<gene>
    <name evidence="1" type="ORF">FGLOB1_14595</name>
</gene>
<keyword evidence="2" id="KW-1185">Reference proteome</keyword>
<reference evidence="1 2" key="1">
    <citation type="submission" date="2020-05" db="EMBL/GenBank/DDBJ databases">
        <title>Identification and distribution of gene clusters putatively required for synthesis of sphingolipid metabolism inhibitors in phylogenetically diverse species of the filamentous fungus Fusarium.</title>
        <authorList>
            <person name="Kim H.-S."/>
            <person name="Busman M."/>
            <person name="Brown D.W."/>
            <person name="Divon H."/>
            <person name="Uhlig S."/>
            <person name="Proctor R.H."/>
        </authorList>
    </citation>
    <scope>NUCLEOTIDE SEQUENCE [LARGE SCALE GENOMIC DNA]</scope>
    <source>
        <strain evidence="1 2">NRRL 26131</strain>
    </source>
</reference>
<accession>A0A8H6CT47</accession>
<dbReference type="AlphaFoldDB" id="A0A8H6CT47"/>
<dbReference type="GO" id="GO:0016301">
    <property type="term" value="F:kinase activity"/>
    <property type="evidence" value="ECO:0007669"/>
    <property type="project" value="UniProtKB-KW"/>
</dbReference>